<dbReference type="InterPro" id="IPR013525">
    <property type="entry name" value="ABC2_TM"/>
</dbReference>
<protein>
    <recommendedName>
        <fullName evidence="9">ABC transmembrane type-2 domain-containing protein</fullName>
    </recommendedName>
</protein>
<feature type="domain" description="ABC transmembrane type-2" evidence="9">
    <location>
        <begin position="133"/>
        <end position="365"/>
    </location>
</feature>
<feature type="transmembrane region" description="Helical" evidence="8">
    <location>
        <begin position="284"/>
        <end position="303"/>
    </location>
</feature>
<evidence type="ECO:0000256" key="6">
    <source>
        <dbReference type="ARBA" id="ARBA00022989"/>
    </source>
</evidence>
<keyword evidence="6 8" id="KW-1133">Transmembrane helix</keyword>
<dbReference type="RefSeq" id="WP_053431698.1">
    <property type="nucleotide sequence ID" value="NZ_LILD02000002.1"/>
</dbReference>
<proteinExistence type="inferred from homology"/>
<feature type="transmembrane region" description="Helical" evidence="8">
    <location>
        <begin position="340"/>
        <end position="362"/>
    </location>
</feature>
<organism evidence="10">
    <name type="scientific">Halalkalibacterium halodurans</name>
    <name type="common">Bacillus halodurans</name>
    <dbReference type="NCBI Taxonomy" id="86665"/>
    <lineage>
        <taxon>Bacteria</taxon>
        <taxon>Bacillati</taxon>
        <taxon>Bacillota</taxon>
        <taxon>Bacilli</taxon>
        <taxon>Bacillales</taxon>
        <taxon>Bacillaceae</taxon>
        <taxon>Halalkalibacterium (ex Joshi et al. 2022)</taxon>
    </lineage>
</organism>
<gene>
    <name evidence="10" type="ORF">AMD02_14070</name>
</gene>
<sequence length="368" mass="41847">MRAILWNYWRHLIYRPWYVVGFFILTATFAFVTGQSSFSKVEVPVYVEGMSSEETAKMLGYLNEHKRFDFQLMDQEEIETGLRQHEMDFAIALKQDDFRMLSSAETVDVNAVFTQLMMIYQEQQIYDQAADHLSISASDIRTEVDRRLANPAYKLEKQQAQEEKDFKYDQGLQSLFGFSLYFAIMTISFTVSMIVQEKQNGLWDRVMLSPLRKTQIYLGHLSYSFLLGYGQLALLFSFFHYLLGVNFYGGFPMALLALAPYVFAIVSLGVLLSSFVTNARQLDAVIPLVSTSMAMVGGAFWPLEIVQSSAMLFVSKFAPITYGMELLKGVTINQAPIHDVLFHAAVLFLMGVLFMGIGLNVMERKASS</sequence>
<feature type="transmembrane region" description="Helical" evidence="8">
    <location>
        <begin position="216"/>
        <end position="239"/>
    </location>
</feature>
<evidence type="ECO:0000259" key="9">
    <source>
        <dbReference type="PROSITE" id="PS51012"/>
    </source>
</evidence>
<feature type="transmembrane region" description="Helical" evidence="8">
    <location>
        <begin position="175"/>
        <end position="195"/>
    </location>
</feature>
<evidence type="ECO:0000256" key="8">
    <source>
        <dbReference type="SAM" id="Phobius"/>
    </source>
</evidence>
<dbReference type="PATRIC" id="fig|136160.3.peg.3270"/>
<evidence type="ECO:0000256" key="4">
    <source>
        <dbReference type="ARBA" id="ARBA00022475"/>
    </source>
</evidence>
<dbReference type="PANTHER" id="PTHR30294">
    <property type="entry name" value="MEMBRANE COMPONENT OF ABC TRANSPORTER YHHJ-RELATED"/>
    <property type="match status" value="1"/>
</dbReference>
<dbReference type="EMBL" id="LILD01000001">
    <property type="protein sequence ID" value="KOO39851.1"/>
    <property type="molecule type" value="Genomic_DNA"/>
</dbReference>
<reference evidence="10" key="1">
    <citation type="submission" date="2015-08" db="EMBL/GenBank/DDBJ databases">
        <title>Complete DNA Sequence of Pseudomonas syringae pv. actinidiae, the Causal Agent of Kiwifruit Canker Disease.</title>
        <authorList>
            <person name="Rikkerink E.H.A."/>
            <person name="Fineran P.C."/>
        </authorList>
    </citation>
    <scope>NUCLEOTIDE SEQUENCE</scope>
    <source>
        <strain evidence="10">DSM 13666</strain>
    </source>
</reference>
<evidence type="ECO:0000256" key="5">
    <source>
        <dbReference type="ARBA" id="ARBA00022692"/>
    </source>
</evidence>
<accession>A0A0M0KLV9</accession>
<evidence type="ECO:0000256" key="2">
    <source>
        <dbReference type="ARBA" id="ARBA00007783"/>
    </source>
</evidence>
<dbReference type="InterPro" id="IPR051449">
    <property type="entry name" value="ABC-2_transporter_component"/>
</dbReference>
<dbReference type="GO" id="GO:0140359">
    <property type="term" value="F:ABC-type transporter activity"/>
    <property type="evidence" value="ECO:0007669"/>
    <property type="project" value="InterPro"/>
</dbReference>
<feature type="transmembrane region" description="Helical" evidence="8">
    <location>
        <begin position="12"/>
        <end position="32"/>
    </location>
</feature>
<dbReference type="GO" id="GO:0005886">
    <property type="term" value="C:plasma membrane"/>
    <property type="evidence" value="ECO:0007669"/>
    <property type="project" value="UniProtKB-SubCell"/>
</dbReference>
<keyword evidence="7 8" id="KW-0472">Membrane</keyword>
<comment type="subcellular location">
    <subcellularLocation>
        <location evidence="1">Cell membrane</location>
        <topology evidence="1">Multi-pass membrane protein</topology>
    </subcellularLocation>
</comment>
<dbReference type="Pfam" id="PF12698">
    <property type="entry name" value="ABC2_membrane_3"/>
    <property type="match status" value="1"/>
</dbReference>
<evidence type="ECO:0000256" key="7">
    <source>
        <dbReference type="ARBA" id="ARBA00023136"/>
    </source>
</evidence>
<evidence type="ECO:0000256" key="1">
    <source>
        <dbReference type="ARBA" id="ARBA00004651"/>
    </source>
</evidence>
<evidence type="ECO:0000313" key="10">
    <source>
        <dbReference type="EMBL" id="KOO39851.1"/>
    </source>
</evidence>
<dbReference type="PANTHER" id="PTHR30294:SF38">
    <property type="entry name" value="TRANSPORT PERMEASE PROTEIN"/>
    <property type="match status" value="1"/>
</dbReference>
<comment type="similarity">
    <text evidence="2">Belongs to the ABC-2 integral membrane protein family.</text>
</comment>
<evidence type="ECO:0000256" key="3">
    <source>
        <dbReference type="ARBA" id="ARBA00022448"/>
    </source>
</evidence>
<dbReference type="AlphaFoldDB" id="A0A0M0KLV9"/>
<feature type="transmembrane region" description="Helical" evidence="8">
    <location>
        <begin position="251"/>
        <end position="272"/>
    </location>
</feature>
<comment type="caution">
    <text evidence="10">The sequence shown here is derived from an EMBL/GenBank/DDBJ whole genome shotgun (WGS) entry which is preliminary data.</text>
</comment>
<keyword evidence="4" id="KW-1003">Cell membrane</keyword>
<name>A0A0M0KLV9_ALKHA</name>
<dbReference type="PROSITE" id="PS51012">
    <property type="entry name" value="ABC_TM2"/>
    <property type="match status" value="1"/>
</dbReference>
<keyword evidence="3" id="KW-0813">Transport</keyword>
<dbReference type="InterPro" id="IPR047817">
    <property type="entry name" value="ABC2_TM_bact-type"/>
</dbReference>
<keyword evidence="5 8" id="KW-0812">Transmembrane</keyword>